<dbReference type="InterPro" id="IPR002200">
    <property type="entry name" value="Elicitin"/>
</dbReference>
<gene>
    <name evidence="1" type="ORF">PHYBOEH_009625</name>
</gene>
<dbReference type="GO" id="GO:0005576">
    <property type="term" value="C:extracellular region"/>
    <property type="evidence" value="ECO:0007669"/>
    <property type="project" value="InterPro"/>
</dbReference>
<dbReference type="OrthoDB" id="118242at2759"/>
<name>A0A8T1VVC4_9STRA</name>
<comment type="caution">
    <text evidence="1">The sequence shown here is derived from an EMBL/GenBank/DDBJ whole genome shotgun (WGS) entry which is preliminary data.</text>
</comment>
<accession>A0A8T1VVC4</accession>
<evidence type="ECO:0008006" key="3">
    <source>
        <dbReference type="Google" id="ProtNLM"/>
    </source>
</evidence>
<evidence type="ECO:0000313" key="1">
    <source>
        <dbReference type="EMBL" id="KAG7384168.1"/>
    </source>
</evidence>
<protein>
    <recommendedName>
        <fullName evidence="3">Elicitin</fullName>
    </recommendedName>
</protein>
<proteinExistence type="predicted"/>
<dbReference type="EMBL" id="JAGDFL010000610">
    <property type="protein sequence ID" value="KAG7384168.1"/>
    <property type="molecule type" value="Genomic_DNA"/>
</dbReference>
<dbReference type="SMART" id="SM01187">
    <property type="entry name" value="Elicitin"/>
    <property type="match status" value="2"/>
</dbReference>
<reference evidence="1" key="1">
    <citation type="submission" date="2021-02" db="EMBL/GenBank/DDBJ databases">
        <authorList>
            <person name="Palmer J.M."/>
        </authorList>
    </citation>
    <scope>NUCLEOTIDE SEQUENCE</scope>
    <source>
        <strain evidence="1">SCRP23</strain>
    </source>
</reference>
<evidence type="ECO:0000313" key="2">
    <source>
        <dbReference type="Proteomes" id="UP000693981"/>
    </source>
</evidence>
<organism evidence="1 2">
    <name type="scientific">Phytophthora boehmeriae</name>
    <dbReference type="NCBI Taxonomy" id="109152"/>
    <lineage>
        <taxon>Eukaryota</taxon>
        <taxon>Sar</taxon>
        <taxon>Stramenopiles</taxon>
        <taxon>Oomycota</taxon>
        <taxon>Peronosporomycetes</taxon>
        <taxon>Peronosporales</taxon>
        <taxon>Peronosporaceae</taxon>
        <taxon>Phytophthora</taxon>
    </lineage>
</organism>
<sequence>MEQLADSIPDCTIGTSSSSKKASLLLSLDICATPTPVPTPASTASTTNCSSAVTNETFNMFLEASEDEACKSSATLQMYYLTFDTPCNSSCASVLHDLETALPNCYFERDDNNKKEYLGQQFGFCEQLDNDHNISISIKADHLLSDPNFVPNCTVEEVQQTLDFYLTISTNESCVNKSSICSHDIRFDAGCYSECGEFIQDLYYDLPECYYDHENYKERTMKSQSQCMFIANPDPIRLTFHYLDVITTDKTTSVSCDPKYDSTISLSKAESHDVDPDTSQSSSSSRDTKAQDLCIFSVLATLFSIFVTV</sequence>
<dbReference type="Proteomes" id="UP000693981">
    <property type="component" value="Unassembled WGS sequence"/>
</dbReference>
<dbReference type="AlphaFoldDB" id="A0A8T1VVC4"/>
<keyword evidence="2" id="KW-1185">Reference proteome</keyword>